<dbReference type="InterPro" id="IPR036237">
    <property type="entry name" value="Xyl_isomerase-like_sf"/>
</dbReference>
<dbReference type="EMBL" id="BAAAYR010000001">
    <property type="protein sequence ID" value="GAA3552362.1"/>
    <property type="molecule type" value="Genomic_DNA"/>
</dbReference>
<name>A0ABP6WQ62_9ACTN</name>
<dbReference type="RefSeq" id="WP_204912457.1">
    <property type="nucleotide sequence ID" value="NZ_BAAAYR010000001.1"/>
</dbReference>
<gene>
    <name evidence="2" type="ORF">GCM10022197_04220</name>
</gene>
<protein>
    <submittedName>
        <fullName evidence="2">Sugar phosphate isomerase/epimerase</fullName>
    </submittedName>
</protein>
<dbReference type="Proteomes" id="UP001500767">
    <property type="component" value="Unassembled WGS sequence"/>
</dbReference>
<organism evidence="2 3">
    <name type="scientific">Microlunatus spumicola</name>
    <dbReference type="NCBI Taxonomy" id="81499"/>
    <lineage>
        <taxon>Bacteria</taxon>
        <taxon>Bacillati</taxon>
        <taxon>Actinomycetota</taxon>
        <taxon>Actinomycetes</taxon>
        <taxon>Propionibacteriales</taxon>
        <taxon>Propionibacteriaceae</taxon>
        <taxon>Microlunatus</taxon>
    </lineage>
</organism>
<dbReference type="Gene3D" id="3.20.20.150">
    <property type="entry name" value="Divalent-metal-dependent TIM barrel enzymes"/>
    <property type="match status" value="1"/>
</dbReference>
<dbReference type="PANTHER" id="PTHR12110">
    <property type="entry name" value="HYDROXYPYRUVATE ISOMERASE"/>
    <property type="match status" value="1"/>
</dbReference>
<accession>A0ABP6WQ62</accession>
<dbReference type="PANTHER" id="PTHR12110:SF41">
    <property type="entry name" value="INOSOSE DEHYDRATASE"/>
    <property type="match status" value="1"/>
</dbReference>
<dbReference type="GO" id="GO:0016853">
    <property type="term" value="F:isomerase activity"/>
    <property type="evidence" value="ECO:0007669"/>
    <property type="project" value="UniProtKB-KW"/>
</dbReference>
<keyword evidence="3" id="KW-1185">Reference proteome</keyword>
<evidence type="ECO:0000259" key="1">
    <source>
        <dbReference type="Pfam" id="PF01261"/>
    </source>
</evidence>
<evidence type="ECO:0000313" key="3">
    <source>
        <dbReference type="Proteomes" id="UP001500767"/>
    </source>
</evidence>
<keyword evidence="2" id="KW-0413">Isomerase</keyword>
<dbReference type="Pfam" id="PF01261">
    <property type="entry name" value="AP_endonuc_2"/>
    <property type="match status" value="1"/>
</dbReference>
<dbReference type="InterPro" id="IPR013022">
    <property type="entry name" value="Xyl_isomerase-like_TIM-brl"/>
</dbReference>
<proteinExistence type="predicted"/>
<sequence length="322" mass="35135">MSAPPPPSEPGSDELVVGGSVLALVNQSPGVTTDHHALGPRHWRRQVDRLVRAGFTEVDLTDGWLPIPTMSGPERQALGEVLADAGVRALGLNISRHSLVDPERADEHLDYSLRAVDAAAELGVPLLGVGFHPRLVPEQKLDRMFWEVAVEPADRSDAVWDLAADRLRRLCAYAGERGIQVSIELYEDTLVCTAADVERIMTAVGAPNLGVNPDLGNTFRSVTPQREHWLQTFRGALPHLDLWHVKNYTRASLGVDGPYAVAPTVLGEGMIDYRLLVGEALAAGFRGPFVVEHYGGDAVEMQRRGRDYLLGLLDDLRAEQPA</sequence>
<dbReference type="SUPFAM" id="SSF51658">
    <property type="entry name" value="Xylose isomerase-like"/>
    <property type="match status" value="1"/>
</dbReference>
<feature type="domain" description="Xylose isomerase-like TIM barrel" evidence="1">
    <location>
        <begin position="48"/>
        <end position="302"/>
    </location>
</feature>
<comment type="caution">
    <text evidence="2">The sequence shown here is derived from an EMBL/GenBank/DDBJ whole genome shotgun (WGS) entry which is preliminary data.</text>
</comment>
<evidence type="ECO:0000313" key="2">
    <source>
        <dbReference type="EMBL" id="GAA3552362.1"/>
    </source>
</evidence>
<dbReference type="InterPro" id="IPR050312">
    <property type="entry name" value="IolE/XylAMocC-like"/>
</dbReference>
<reference evidence="3" key="1">
    <citation type="journal article" date="2019" name="Int. J. Syst. Evol. Microbiol.">
        <title>The Global Catalogue of Microorganisms (GCM) 10K type strain sequencing project: providing services to taxonomists for standard genome sequencing and annotation.</title>
        <authorList>
            <consortium name="The Broad Institute Genomics Platform"/>
            <consortium name="The Broad Institute Genome Sequencing Center for Infectious Disease"/>
            <person name="Wu L."/>
            <person name="Ma J."/>
        </authorList>
    </citation>
    <scope>NUCLEOTIDE SEQUENCE [LARGE SCALE GENOMIC DNA]</scope>
    <source>
        <strain evidence="3">JCM 16540</strain>
    </source>
</reference>